<evidence type="ECO:0000256" key="1">
    <source>
        <dbReference type="ARBA" id="ARBA00004123"/>
    </source>
</evidence>
<dbReference type="PANTHER" id="PTHR13348:SF0">
    <property type="entry name" value="RIBONUCLEASE P PROTEIN SUBUNIT P29"/>
    <property type="match status" value="1"/>
</dbReference>
<dbReference type="Pfam" id="PF01868">
    <property type="entry name" value="RNase_P-MRP_p29"/>
    <property type="match status" value="1"/>
</dbReference>
<evidence type="ECO:0000256" key="2">
    <source>
        <dbReference type="ARBA" id="ARBA00006181"/>
    </source>
</evidence>
<accession>A0A7J6SCS1</accession>
<feature type="region of interest" description="Disordered" evidence="3">
    <location>
        <begin position="1"/>
        <end position="44"/>
    </location>
</feature>
<feature type="region of interest" description="Disordered" evidence="3">
    <location>
        <begin position="139"/>
        <end position="163"/>
    </location>
</feature>
<dbReference type="GO" id="GO:0033204">
    <property type="term" value="F:ribonuclease P RNA binding"/>
    <property type="evidence" value="ECO:0007669"/>
    <property type="project" value="InterPro"/>
</dbReference>
<keyword evidence="5" id="KW-1185">Reference proteome</keyword>
<dbReference type="Proteomes" id="UP000553632">
    <property type="component" value="Unassembled WGS sequence"/>
</dbReference>
<dbReference type="Gene3D" id="2.30.30.210">
    <property type="entry name" value="Ribonuclease P/MRP, subunit p29"/>
    <property type="match status" value="1"/>
</dbReference>
<feature type="compositionally biased region" description="Basic and acidic residues" evidence="3">
    <location>
        <begin position="24"/>
        <end position="43"/>
    </location>
</feature>
<dbReference type="AlphaFoldDB" id="A0A7J6SCS1"/>
<dbReference type="InterPro" id="IPR016848">
    <property type="entry name" value="RNase_P/MRP_Rpp29-subunit"/>
</dbReference>
<dbReference type="GO" id="GO:0000172">
    <property type="term" value="C:ribonuclease MRP complex"/>
    <property type="evidence" value="ECO:0007669"/>
    <property type="project" value="InterPro"/>
</dbReference>
<reference evidence="4 5" key="1">
    <citation type="submission" date="2020-04" db="EMBL/GenBank/DDBJ databases">
        <title>Perkinsus olseni comparative genomics.</title>
        <authorList>
            <person name="Bogema D.R."/>
        </authorList>
    </citation>
    <scope>NUCLEOTIDE SEQUENCE [LARGE SCALE GENOMIC DNA]</scope>
    <source>
        <strain evidence="4 5">ATCC PRA-207</strain>
    </source>
</reference>
<dbReference type="GO" id="GO:0005634">
    <property type="term" value="C:nucleus"/>
    <property type="evidence" value="ECO:0007669"/>
    <property type="project" value="UniProtKB-SubCell"/>
</dbReference>
<comment type="caution">
    <text evidence="4">The sequence shown here is derived from an EMBL/GenBank/DDBJ whole genome shotgun (WGS) entry which is preliminary data.</text>
</comment>
<dbReference type="GO" id="GO:0001682">
    <property type="term" value="P:tRNA 5'-leader removal"/>
    <property type="evidence" value="ECO:0007669"/>
    <property type="project" value="InterPro"/>
</dbReference>
<dbReference type="SUPFAM" id="SSF101744">
    <property type="entry name" value="Rof/RNase P subunit-like"/>
    <property type="match status" value="1"/>
</dbReference>
<dbReference type="GO" id="GO:0006364">
    <property type="term" value="P:rRNA processing"/>
    <property type="evidence" value="ECO:0007669"/>
    <property type="project" value="TreeGrafter"/>
</dbReference>
<dbReference type="InterPro" id="IPR023534">
    <property type="entry name" value="Rof/RNase_P-like"/>
</dbReference>
<comment type="subcellular location">
    <subcellularLocation>
        <location evidence="1">Nucleus</location>
    </subcellularLocation>
</comment>
<sequence length="174" mass="19472">MAKVPRPRQEDIGPMLSRRATKLRGIDDRKHGGKPANDKEKQRRLSAASDLRELWLAYINKTCVMEGGCLDMRQLRQASWLGAVVEVIDCTDKYMIGLAGTVVMENQNSLVVMDHDDARYRLLPKSVCTFELRVGSPSSEGGHGHRVTVFGPDVRNKPSQGGCPPRPRLKKMFL</sequence>
<dbReference type="EMBL" id="JABANO010019215">
    <property type="protein sequence ID" value="KAF4730531.1"/>
    <property type="molecule type" value="Genomic_DNA"/>
</dbReference>
<comment type="similarity">
    <text evidence="2">Belongs to the eukaryotic/archaeal RNase P protein component 1 family.</text>
</comment>
<evidence type="ECO:0000256" key="3">
    <source>
        <dbReference type="SAM" id="MobiDB-lite"/>
    </source>
</evidence>
<evidence type="ECO:0000313" key="4">
    <source>
        <dbReference type="EMBL" id="KAF4730531.1"/>
    </source>
</evidence>
<proteinExistence type="inferred from homology"/>
<dbReference type="PANTHER" id="PTHR13348">
    <property type="entry name" value="RIBONUCLEASE P SUBUNIT P29"/>
    <property type="match status" value="1"/>
</dbReference>
<name>A0A7J6SCS1_PEROL</name>
<dbReference type="InterPro" id="IPR036980">
    <property type="entry name" value="RNase_P/MRP_Rpp29_sf"/>
</dbReference>
<gene>
    <name evidence="4" type="ORF">FOZ63_009480</name>
</gene>
<dbReference type="GO" id="GO:0030677">
    <property type="term" value="C:ribonuclease P complex"/>
    <property type="evidence" value="ECO:0007669"/>
    <property type="project" value="InterPro"/>
</dbReference>
<organism evidence="4 5">
    <name type="scientific">Perkinsus olseni</name>
    <name type="common">Perkinsus atlanticus</name>
    <dbReference type="NCBI Taxonomy" id="32597"/>
    <lineage>
        <taxon>Eukaryota</taxon>
        <taxon>Sar</taxon>
        <taxon>Alveolata</taxon>
        <taxon>Perkinsozoa</taxon>
        <taxon>Perkinsea</taxon>
        <taxon>Perkinsida</taxon>
        <taxon>Perkinsidae</taxon>
        <taxon>Perkinsus</taxon>
    </lineage>
</organism>
<protein>
    <submittedName>
        <fullName evidence="4">Uncharacterized protein</fullName>
    </submittedName>
</protein>
<evidence type="ECO:0000313" key="5">
    <source>
        <dbReference type="Proteomes" id="UP000553632"/>
    </source>
</evidence>
<dbReference type="InterPro" id="IPR002730">
    <property type="entry name" value="Rpp29/RNP1"/>
</dbReference>
<dbReference type="SMART" id="SM00538">
    <property type="entry name" value="POP4"/>
    <property type="match status" value="1"/>
</dbReference>
<feature type="non-terminal residue" evidence="4">
    <location>
        <position position="1"/>
    </location>
</feature>